<dbReference type="PANTHER" id="PTHR47396">
    <property type="entry name" value="TYPE I RESTRICTION ENZYME ECOKI R PROTEIN"/>
    <property type="match status" value="1"/>
</dbReference>
<dbReference type="InterPro" id="IPR027417">
    <property type="entry name" value="P-loop_NTPase"/>
</dbReference>
<feature type="domain" description="Helicase C-terminal" evidence="2">
    <location>
        <begin position="429"/>
        <end position="578"/>
    </location>
</feature>
<dbReference type="SUPFAM" id="SSF56024">
    <property type="entry name" value="Phospholipase D/nuclease"/>
    <property type="match status" value="1"/>
</dbReference>
<dbReference type="EMBL" id="JAGGLB010000039">
    <property type="protein sequence ID" value="MBP1995822.1"/>
    <property type="molecule type" value="Genomic_DNA"/>
</dbReference>
<dbReference type="InterPro" id="IPR001650">
    <property type="entry name" value="Helicase_C-like"/>
</dbReference>
<dbReference type="Gene3D" id="3.30.870.10">
    <property type="entry name" value="Endonuclease Chain A"/>
    <property type="match status" value="1"/>
</dbReference>
<dbReference type="CDD" id="cd18032">
    <property type="entry name" value="DEXHc_RE_I_III_res"/>
    <property type="match status" value="1"/>
</dbReference>
<dbReference type="Pfam" id="PF13091">
    <property type="entry name" value="PLDc_2"/>
    <property type="match status" value="1"/>
</dbReference>
<dbReference type="InterPro" id="IPR025202">
    <property type="entry name" value="PLD-like_dom"/>
</dbReference>
<dbReference type="InterPro" id="IPR014001">
    <property type="entry name" value="Helicase_ATP-bd"/>
</dbReference>
<dbReference type="CDD" id="cd18799">
    <property type="entry name" value="SF2_C_EcoAI-like"/>
    <property type="match status" value="1"/>
</dbReference>
<evidence type="ECO:0000259" key="1">
    <source>
        <dbReference type="PROSITE" id="PS51192"/>
    </source>
</evidence>
<organism evidence="3 4">
    <name type="scientific">Paenibacillus eucommiae</name>
    <dbReference type="NCBI Taxonomy" id="1355755"/>
    <lineage>
        <taxon>Bacteria</taxon>
        <taxon>Bacillati</taxon>
        <taxon>Bacillota</taxon>
        <taxon>Bacilli</taxon>
        <taxon>Bacillales</taxon>
        <taxon>Paenibacillaceae</taxon>
        <taxon>Paenibacillus</taxon>
    </lineage>
</organism>
<evidence type="ECO:0000313" key="4">
    <source>
        <dbReference type="Proteomes" id="UP001519287"/>
    </source>
</evidence>
<feature type="domain" description="Helicase ATP-binding" evidence="1">
    <location>
        <begin position="230"/>
        <end position="361"/>
    </location>
</feature>
<dbReference type="InterPro" id="IPR006935">
    <property type="entry name" value="Helicase/UvrB_N"/>
</dbReference>
<dbReference type="Proteomes" id="UP001519287">
    <property type="component" value="Unassembled WGS sequence"/>
</dbReference>
<dbReference type="GO" id="GO:0004386">
    <property type="term" value="F:helicase activity"/>
    <property type="evidence" value="ECO:0007669"/>
    <property type="project" value="UniProtKB-KW"/>
</dbReference>
<keyword evidence="3" id="KW-0378">Hydrolase</keyword>
<dbReference type="Pfam" id="PF00271">
    <property type="entry name" value="Helicase_C"/>
    <property type="match status" value="1"/>
</dbReference>
<dbReference type="RefSeq" id="WP_209977683.1">
    <property type="nucleotide sequence ID" value="NZ_JAGGLB010000039.1"/>
</dbReference>
<protein>
    <submittedName>
        <fullName evidence="3">Superfamily II DNA or RNA helicase/HKD family nuclease</fullName>
    </submittedName>
</protein>
<keyword evidence="4" id="KW-1185">Reference proteome</keyword>
<sequence>MSTKLNVKLITENLADELIAGMQNASGIYIMTSFVMHSGVRLLAPHLKRALDHGAEVRMLAGDYLFVSQPEGLRALKEIDDRLEARLWRSAGTSFHPKAYLFDYENGEGLLIVGSSNFSLSAMRMGMEWNLAMNAQVEPYTFQLATEKFMQNFYHESTLPLNDHTIQLYEDEYKHYHQKNPELIRQIIEMEEAEYRSIDDVYQEVEPLEGSGTAIKPRQAQEAALEELERTLEEEYDKAMVVMATGLGKTYLAGFFAQRFVSVLFIAHREEILHQAQKSFQRIMPDRTYGIYNGQFKEGAADCVFASIYTLGMKKHRESFSPDRFDLIVVDEFHHAAAASYQTVIQYFKPKFLLGITATPDRMDGKDVYAICEGNVAYQIHFIEAIRRGWLSPFRYFGVYDDTDYTKIRWMGTRYDEEQLAASQLQESQAAKIYEAWNKHKQTRTIGFCSSIRQADYLAHYFQEQGITSLSLHSGTVGISREEAIRRITEGSLEVIFTVDLFNEGVDIPSVDTLLFVRPTESLTVFTQQIGRGLRLADHKNYCAIIDLIGNYRNADVKLKLFSKQEGQEKGSKKEPIIPSVPVDCEINLETEVINLLDELSRRRLPHRDQLLRSFLDLKNELGRVPTYLELHLHGSSNSLEYRNEFGSYIGFLYWAECLEPAEKEVFYKYEAWIRDVEKTVMAKSYKMVVLLYMLERGVESWPKPVTPREVAPFFHKYLTEKEYRRRIDFSDREAQRLWTYDEDGVSQLIARMPMQKWGSSKGSMTAFEDRVFSLRIEPTAEESVILHKWTKEICLFRLHLHFERKEQRSNYHDKSQRISNNLQP</sequence>
<evidence type="ECO:0000313" key="3">
    <source>
        <dbReference type="EMBL" id="MBP1995822.1"/>
    </source>
</evidence>
<dbReference type="Pfam" id="PF04851">
    <property type="entry name" value="ResIII"/>
    <property type="match status" value="1"/>
</dbReference>
<dbReference type="SUPFAM" id="SSF52540">
    <property type="entry name" value="P-loop containing nucleoside triphosphate hydrolases"/>
    <property type="match status" value="1"/>
</dbReference>
<keyword evidence="3" id="KW-0347">Helicase</keyword>
<dbReference type="InterPro" id="IPR050742">
    <property type="entry name" value="Helicase_Restrict-Modif_Enz"/>
</dbReference>
<dbReference type="SMART" id="SM00487">
    <property type="entry name" value="DEXDc"/>
    <property type="match status" value="1"/>
</dbReference>
<accession>A0ABS4J7L7</accession>
<name>A0ABS4J7L7_9BACL</name>
<dbReference type="PROSITE" id="PS51192">
    <property type="entry name" value="HELICASE_ATP_BIND_1"/>
    <property type="match status" value="1"/>
</dbReference>
<gene>
    <name evidence="3" type="ORF">J2Z66_007464</name>
</gene>
<proteinExistence type="predicted"/>
<dbReference type="PROSITE" id="PS51194">
    <property type="entry name" value="HELICASE_CTER"/>
    <property type="match status" value="1"/>
</dbReference>
<dbReference type="SMART" id="SM00490">
    <property type="entry name" value="HELICc"/>
    <property type="match status" value="1"/>
</dbReference>
<reference evidence="3 4" key="1">
    <citation type="submission" date="2021-03" db="EMBL/GenBank/DDBJ databases">
        <title>Genomic Encyclopedia of Type Strains, Phase IV (KMG-IV): sequencing the most valuable type-strain genomes for metagenomic binning, comparative biology and taxonomic classification.</title>
        <authorList>
            <person name="Goeker M."/>
        </authorList>
    </citation>
    <scope>NUCLEOTIDE SEQUENCE [LARGE SCALE GENOMIC DNA]</scope>
    <source>
        <strain evidence="3 4">DSM 26048</strain>
    </source>
</reference>
<keyword evidence="3" id="KW-0547">Nucleotide-binding</keyword>
<dbReference type="PANTHER" id="PTHR47396:SF1">
    <property type="entry name" value="ATP-DEPENDENT HELICASE IRC3-RELATED"/>
    <property type="match status" value="1"/>
</dbReference>
<comment type="caution">
    <text evidence="3">The sequence shown here is derived from an EMBL/GenBank/DDBJ whole genome shotgun (WGS) entry which is preliminary data.</text>
</comment>
<dbReference type="Gene3D" id="3.40.50.300">
    <property type="entry name" value="P-loop containing nucleotide triphosphate hydrolases"/>
    <property type="match status" value="2"/>
</dbReference>
<evidence type="ECO:0000259" key="2">
    <source>
        <dbReference type="PROSITE" id="PS51194"/>
    </source>
</evidence>
<keyword evidence="3" id="KW-0067">ATP-binding</keyword>